<dbReference type="InterPro" id="IPR018957">
    <property type="entry name" value="Znf_C3HC4_RING-type"/>
</dbReference>
<dbReference type="HOGENOM" id="CLU_1421101_0_0_1"/>
<comment type="catalytic activity">
    <reaction evidence="1">
        <text>S-ubiquitinyl-[E2 ubiquitin-conjugating enzyme]-L-cysteine + [acceptor protein]-L-lysine = [E2 ubiquitin-conjugating enzyme]-L-cysteine + N(6)-ubiquitinyl-[acceptor protein]-L-lysine.</text>
        <dbReference type="EC" id="2.3.2.27"/>
    </reaction>
</comment>
<organism evidence="14 15">
    <name type="scientific">Anncaliia algerae PRA339</name>
    <dbReference type="NCBI Taxonomy" id="1288291"/>
    <lineage>
        <taxon>Eukaryota</taxon>
        <taxon>Fungi</taxon>
        <taxon>Fungi incertae sedis</taxon>
        <taxon>Microsporidia</taxon>
        <taxon>Tubulinosematoidea</taxon>
        <taxon>Tubulinosematidae</taxon>
        <taxon>Anncaliia</taxon>
    </lineage>
</organism>
<evidence type="ECO:0000313" key="15">
    <source>
        <dbReference type="Proteomes" id="UP000030655"/>
    </source>
</evidence>
<gene>
    <name evidence="14" type="ORF">H312_00819</name>
</gene>
<keyword evidence="15" id="KW-1185">Reference proteome</keyword>
<evidence type="ECO:0000256" key="2">
    <source>
        <dbReference type="ARBA" id="ARBA00004308"/>
    </source>
</evidence>
<reference evidence="15" key="1">
    <citation type="submission" date="2013-02" db="EMBL/GenBank/DDBJ databases">
        <authorList>
            <consortium name="The Broad Institute Genome Sequencing Platform"/>
            <person name="Cuomo C."/>
            <person name="Becnel J."/>
            <person name="Sanscrainte N."/>
            <person name="Walker B."/>
            <person name="Young S.K."/>
            <person name="Zeng Q."/>
            <person name="Gargeya S."/>
            <person name="Fitzgerald M."/>
            <person name="Haas B."/>
            <person name="Abouelleil A."/>
            <person name="Alvarado L."/>
            <person name="Arachchi H.M."/>
            <person name="Berlin A.M."/>
            <person name="Chapman S.B."/>
            <person name="Dewar J."/>
            <person name="Goldberg J."/>
            <person name="Griggs A."/>
            <person name="Gujja S."/>
            <person name="Hansen M."/>
            <person name="Howarth C."/>
            <person name="Imamovic A."/>
            <person name="Larimer J."/>
            <person name="McCowan C."/>
            <person name="Murphy C."/>
            <person name="Neiman D."/>
            <person name="Pearson M."/>
            <person name="Priest M."/>
            <person name="Roberts A."/>
            <person name="Saif S."/>
            <person name="Shea T."/>
            <person name="Sisk P."/>
            <person name="Sykes S."/>
            <person name="Wortman J."/>
            <person name="Nusbaum C."/>
            <person name="Birren B."/>
        </authorList>
    </citation>
    <scope>NUCLEOTIDE SEQUENCE [LARGE SCALE GENOMIC DNA]</scope>
    <source>
        <strain evidence="15">PRA339</strain>
    </source>
</reference>
<evidence type="ECO:0000256" key="4">
    <source>
        <dbReference type="ARBA" id="ARBA00012483"/>
    </source>
</evidence>
<evidence type="ECO:0000256" key="11">
    <source>
        <dbReference type="PROSITE-ProRule" id="PRU00175"/>
    </source>
</evidence>
<evidence type="ECO:0000313" key="14">
    <source>
        <dbReference type="EMBL" id="KCZ81779.1"/>
    </source>
</evidence>
<dbReference type="Proteomes" id="UP000030655">
    <property type="component" value="Unassembled WGS sequence"/>
</dbReference>
<keyword evidence="5" id="KW-0808">Transferase</keyword>
<accession>A0A059F453</accession>
<dbReference type="InterPro" id="IPR045103">
    <property type="entry name" value="RNF5/RNF185-like"/>
</dbReference>
<dbReference type="PROSITE" id="PS00518">
    <property type="entry name" value="ZF_RING_1"/>
    <property type="match status" value="1"/>
</dbReference>
<evidence type="ECO:0000256" key="12">
    <source>
        <dbReference type="SAM" id="Phobius"/>
    </source>
</evidence>
<keyword evidence="10 12" id="KW-0472">Membrane</keyword>
<name>A0A059F453_9MICR</name>
<evidence type="ECO:0000256" key="10">
    <source>
        <dbReference type="ARBA" id="ARBA00023136"/>
    </source>
</evidence>
<keyword evidence="12" id="KW-1133">Transmembrane helix</keyword>
<dbReference type="EMBL" id="KK365137">
    <property type="protein sequence ID" value="KCZ81779.1"/>
    <property type="molecule type" value="Genomic_DNA"/>
</dbReference>
<feature type="transmembrane region" description="Helical" evidence="12">
    <location>
        <begin position="173"/>
        <end position="190"/>
    </location>
</feature>
<keyword evidence="12" id="KW-0812">Transmembrane</keyword>
<dbReference type="Pfam" id="PF00097">
    <property type="entry name" value="zf-C3HC4"/>
    <property type="match status" value="1"/>
</dbReference>
<dbReference type="GO" id="GO:0008270">
    <property type="term" value="F:zinc ion binding"/>
    <property type="evidence" value="ECO:0007669"/>
    <property type="project" value="UniProtKB-KW"/>
</dbReference>
<dbReference type="SMART" id="SM00184">
    <property type="entry name" value="RING"/>
    <property type="match status" value="1"/>
</dbReference>
<dbReference type="Gene3D" id="3.30.40.10">
    <property type="entry name" value="Zinc/RING finger domain, C3HC4 (zinc finger)"/>
    <property type="match status" value="1"/>
</dbReference>
<sequence>MSVLHFISLIYLISNLLFVIIIVFNKYFFLTKRKSSLPFTRDLTEDDNPKKCILCLSLPLEVMLTICGHVFCYDCYNLNFKKISNRFYCPSCKEFLHVNDVIPLYGNEPPEEVSKENDEKRSEQYKISEKKIEVIKLRGKLIHIMLQIENGLVLKKGVYSQYNGHAWFRLQKFNFFFAVVCYIIYHFLVAY</sequence>
<dbReference type="PANTHER" id="PTHR12313">
    <property type="entry name" value="E3 UBIQUITIN-PROTEIN LIGASE RNF5-RELATED"/>
    <property type="match status" value="1"/>
</dbReference>
<evidence type="ECO:0000256" key="9">
    <source>
        <dbReference type="ARBA" id="ARBA00022833"/>
    </source>
</evidence>
<reference evidence="14 15" key="2">
    <citation type="submission" date="2014-03" db="EMBL/GenBank/DDBJ databases">
        <title>The Genome Sequence of Anncaliia algerae insect isolate PRA339.</title>
        <authorList>
            <consortium name="The Broad Institute Genome Sequencing Platform"/>
            <consortium name="The Broad Institute Genome Sequencing Center for Infectious Disease"/>
            <person name="Cuomo C."/>
            <person name="Becnel J."/>
            <person name="Sanscrainte N."/>
            <person name="Walker B."/>
            <person name="Young S.K."/>
            <person name="Zeng Q."/>
            <person name="Gargeya S."/>
            <person name="Fitzgerald M."/>
            <person name="Haas B."/>
            <person name="Abouelleil A."/>
            <person name="Alvarado L."/>
            <person name="Arachchi H.M."/>
            <person name="Berlin A.M."/>
            <person name="Chapman S.B."/>
            <person name="Dewar J."/>
            <person name="Goldberg J."/>
            <person name="Griggs A."/>
            <person name="Gujja S."/>
            <person name="Hansen M."/>
            <person name="Howarth C."/>
            <person name="Imamovic A."/>
            <person name="Larimer J."/>
            <person name="McCowan C."/>
            <person name="Murphy C."/>
            <person name="Neiman D."/>
            <person name="Pearson M."/>
            <person name="Priest M."/>
            <person name="Roberts A."/>
            <person name="Saif S."/>
            <person name="Shea T."/>
            <person name="Sisk P."/>
            <person name="Sykes S."/>
            <person name="Wortman J."/>
            <person name="Nusbaum C."/>
            <person name="Birren B."/>
        </authorList>
    </citation>
    <scope>NUCLEOTIDE SEQUENCE [LARGE SCALE GENOMIC DNA]</scope>
    <source>
        <strain evidence="14 15">PRA339</strain>
    </source>
</reference>
<evidence type="ECO:0000256" key="6">
    <source>
        <dbReference type="ARBA" id="ARBA00022723"/>
    </source>
</evidence>
<keyword evidence="6" id="KW-0479">Metal-binding</keyword>
<evidence type="ECO:0000256" key="5">
    <source>
        <dbReference type="ARBA" id="ARBA00022679"/>
    </source>
</evidence>
<evidence type="ECO:0000259" key="13">
    <source>
        <dbReference type="PROSITE" id="PS50089"/>
    </source>
</evidence>
<dbReference type="InterPro" id="IPR017907">
    <property type="entry name" value="Znf_RING_CS"/>
</dbReference>
<dbReference type="SUPFAM" id="SSF57850">
    <property type="entry name" value="RING/U-box"/>
    <property type="match status" value="1"/>
</dbReference>
<dbReference type="InterPro" id="IPR001841">
    <property type="entry name" value="Znf_RING"/>
</dbReference>
<evidence type="ECO:0000256" key="8">
    <source>
        <dbReference type="ARBA" id="ARBA00022786"/>
    </source>
</evidence>
<proteinExistence type="predicted"/>
<evidence type="ECO:0000256" key="7">
    <source>
        <dbReference type="ARBA" id="ARBA00022771"/>
    </source>
</evidence>
<evidence type="ECO:0000256" key="1">
    <source>
        <dbReference type="ARBA" id="ARBA00000900"/>
    </source>
</evidence>
<dbReference type="OrthoDB" id="6270329at2759"/>
<keyword evidence="8" id="KW-0833">Ubl conjugation pathway</keyword>
<dbReference type="VEuPathDB" id="MicrosporidiaDB:H312_00819"/>
<protein>
    <recommendedName>
        <fullName evidence="4">RING-type E3 ubiquitin transferase</fullName>
        <ecNumber evidence="4">2.3.2.27</ecNumber>
    </recommendedName>
</protein>
<dbReference type="STRING" id="1288291.A0A059F453"/>
<dbReference type="GO" id="GO:0005783">
    <property type="term" value="C:endoplasmic reticulum"/>
    <property type="evidence" value="ECO:0007669"/>
    <property type="project" value="InterPro"/>
</dbReference>
<evidence type="ECO:0000256" key="3">
    <source>
        <dbReference type="ARBA" id="ARBA00004906"/>
    </source>
</evidence>
<comment type="pathway">
    <text evidence="3">Protein modification; protein ubiquitination.</text>
</comment>
<dbReference type="AlphaFoldDB" id="A0A059F453"/>
<dbReference type="EC" id="2.3.2.27" evidence="4"/>
<comment type="subcellular location">
    <subcellularLocation>
        <location evidence="2">Endomembrane system</location>
    </subcellularLocation>
</comment>
<dbReference type="GO" id="GO:0006511">
    <property type="term" value="P:ubiquitin-dependent protein catabolic process"/>
    <property type="evidence" value="ECO:0007669"/>
    <property type="project" value="InterPro"/>
</dbReference>
<keyword evidence="9" id="KW-0862">Zinc</keyword>
<feature type="transmembrane region" description="Helical" evidence="12">
    <location>
        <begin position="6"/>
        <end position="29"/>
    </location>
</feature>
<dbReference type="PROSITE" id="PS50089">
    <property type="entry name" value="ZF_RING_2"/>
    <property type="match status" value="1"/>
</dbReference>
<dbReference type="GO" id="GO:0061630">
    <property type="term" value="F:ubiquitin protein ligase activity"/>
    <property type="evidence" value="ECO:0007669"/>
    <property type="project" value="UniProtKB-EC"/>
</dbReference>
<keyword evidence="7 11" id="KW-0863">Zinc-finger</keyword>
<feature type="domain" description="RING-type" evidence="13">
    <location>
        <begin position="52"/>
        <end position="93"/>
    </location>
</feature>
<dbReference type="InterPro" id="IPR013083">
    <property type="entry name" value="Znf_RING/FYVE/PHD"/>
</dbReference>